<dbReference type="InterPro" id="IPR028082">
    <property type="entry name" value="Peripla_BP_I"/>
</dbReference>
<evidence type="ECO:0000313" key="11">
    <source>
        <dbReference type="Proteomes" id="UP000192578"/>
    </source>
</evidence>
<comment type="caution">
    <text evidence="10">The sequence shown here is derived from an EMBL/GenBank/DDBJ whole genome shotgun (WGS) entry which is preliminary data.</text>
</comment>
<keyword evidence="8" id="KW-0732">Signal</keyword>
<dbReference type="GO" id="GO:0004016">
    <property type="term" value="F:adenylate cyclase activity"/>
    <property type="evidence" value="ECO:0007669"/>
    <property type="project" value="TreeGrafter"/>
</dbReference>
<evidence type="ECO:0000256" key="4">
    <source>
        <dbReference type="ARBA" id="ARBA00022989"/>
    </source>
</evidence>
<evidence type="ECO:0000256" key="3">
    <source>
        <dbReference type="ARBA" id="ARBA00022741"/>
    </source>
</evidence>
<evidence type="ECO:0000259" key="9">
    <source>
        <dbReference type="Pfam" id="PF01094"/>
    </source>
</evidence>
<gene>
    <name evidence="10" type="ORF">BV898_12894</name>
</gene>
<dbReference type="GO" id="GO:0005886">
    <property type="term" value="C:plasma membrane"/>
    <property type="evidence" value="ECO:0007669"/>
    <property type="project" value="TreeGrafter"/>
</dbReference>
<feature type="transmembrane region" description="Helical" evidence="7">
    <location>
        <begin position="401"/>
        <end position="423"/>
    </location>
</feature>
<dbReference type="AlphaFoldDB" id="A0A1W0WCC2"/>
<dbReference type="Pfam" id="PF01094">
    <property type="entry name" value="ANF_receptor"/>
    <property type="match status" value="1"/>
</dbReference>
<evidence type="ECO:0000313" key="10">
    <source>
        <dbReference type="EMBL" id="OQV12875.1"/>
    </source>
</evidence>
<evidence type="ECO:0000256" key="8">
    <source>
        <dbReference type="SAM" id="SignalP"/>
    </source>
</evidence>
<name>A0A1W0WCC2_HYPEX</name>
<proteinExistence type="predicted"/>
<dbReference type="PANTHER" id="PTHR11920:SF501">
    <property type="entry name" value="GUANYLATE CYCLASE 32E"/>
    <property type="match status" value="1"/>
</dbReference>
<organism evidence="10 11">
    <name type="scientific">Hypsibius exemplaris</name>
    <name type="common">Freshwater tardigrade</name>
    <dbReference type="NCBI Taxonomy" id="2072580"/>
    <lineage>
        <taxon>Eukaryota</taxon>
        <taxon>Metazoa</taxon>
        <taxon>Ecdysozoa</taxon>
        <taxon>Tardigrada</taxon>
        <taxon>Eutardigrada</taxon>
        <taxon>Parachela</taxon>
        <taxon>Hypsibioidea</taxon>
        <taxon>Hypsibiidae</taxon>
        <taxon>Hypsibius</taxon>
    </lineage>
</organism>
<dbReference type="Gene3D" id="3.40.50.2300">
    <property type="match status" value="1"/>
</dbReference>
<sequence>MWFFYLFFVTITAAIVRSLPGRETRNIVIVVALPYRVGSPTDVVLTGPAFDLAVEAVNNRRRGSGLQVTIDYLYRGSDRTDCDEISYTTTGRMAEYNFRETSNGSTCYALVTSTSGSILGYGSAVLDVLVFYRWFHASVLVENTFATFYKVTGQTLQQLARTVAGFSVQLYPIENNANTTSLNMAADLEMTNGEFVFINVQPLQQNFYGTASQFTYRQNDRNLNAFRSLLYITYHPAGKEHSSLNTAIAKRTQEAYNVTYSPGHQPLDNFYVQTCYDLVELLVDAEENNSASTRVGPQGCGGLDLVKGMRNRSFHFTSGEAFVDSRGSRDLKLDIFGFNSSTGELQVIGMYNSKDHLTWLADCWVDWPTVDSRPPLDVPLCGFSGADGACAVRSRALRTTISVVVAIVLFILLFGFVCVARWYERFSKKPTLNWWSLDVQALRFHPLTMSRSSFATVLKQELDVINPTCDHETIRVAPDGTFTYRFTNADEARTCIAGGAFVLP</sequence>
<evidence type="ECO:0000256" key="5">
    <source>
        <dbReference type="ARBA" id="ARBA00023136"/>
    </source>
</evidence>
<evidence type="ECO:0000256" key="1">
    <source>
        <dbReference type="ARBA" id="ARBA00004370"/>
    </source>
</evidence>
<keyword evidence="5 7" id="KW-0472">Membrane</keyword>
<keyword evidence="3" id="KW-0547">Nucleotide-binding</keyword>
<dbReference type="InterPro" id="IPR050401">
    <property type="entry name" value="Cyclic_nucleotide_synthase"/>
</dbReference>
<dbReference type="InterPro" id="IPR001828">
    <property type="entry name" value="ANF_lig-bd_rcpt"/>
</dbReference>
<feature type="signal peptide" evidence="8">
    <location>
        <begin position="1"/>
        <end position="18"/>
    </location>
</feature>
<dbReference type="OrthoDB" id="6158579at2759"/>
<dbReference type="PANTHER" id="PTHR11920">
    <property type="entry name" value="GUANYLYL CYCLASE"/>
    <property type="match status" value="1"/>
</dbReference>
<protein>
    <recommendedName>
        <fullName evidence="9">Receptor ligand binding region domain-containing protein</fullName>
    </recommendedName>
</protein>
<evidence type="ECO:0000256" key="6">
    <source>
        <dbReference type="ARBA" id="ARBA00023239"/>
    </source>
</evidence>
<feature type="domain" description="Receptor ligand binding region" evidence="9">
    <location>
        <begin position="182"/>
        <end position="340"/>
    </location>
</feature>
<feature type="chain" id="PRO_5013365954" description="Receptor ligand binding region domain-containing protein" evidence="8">
    <location>
        <begin position="19"/>
        <end position="504"/>
    </location>
</feature>
<keyword evidence="6" id="KW-0456">Lyase</keyword>
<dbReference type="GO" id="GO:0004383">
    <property type="term" value="F:guanylate cyclase activity"/>
    <property type="evidence" value="ECO:0007669"/>
    <property type="project" value="TreeGrafter"/>
</dbReference>
<dbReference type="GO" id="GO:0001653">
    <property type="term" value="F:peptide receptor activity"/>
    <property type="evidence" value="ECO:0007669"/>
    <property type="project" value="TreeGrafter"/>
</dbReference>
<evidence type="ECO:0000256" key="2">
    <source>
        <dbReference type="ARBA" id="ARBA00022692"/>
    </source>
</evidence>
<accession>A0A1W0WCC2</accession>
<evidence type="ECO:0000256" key="7">
    <source>
        <dbReference type="SAM" id="Phobius"/>
    </source>
</evidence>
<reference evidence="11" key="1">
    <citation type="submission" date="2017-01" db="EMBL/GenBank/DDBJ databases">
        <title>Comparative genomics of anhydrobiosis in the tardigrade Hypsibius dujardini.</title>
        <authorList>
            <person name="Yoshida Y."/>
            <person name="Koutsovoulos G."/>
            <person name="Laetsch D."/>
            <person name="Stevens L."/>
            <person name="Kumar S."/>
            <person name="Horikawa D."/>
            <person name="Ishino K."/>
            <person name="Komine S."/>
            <person name="Tomita M."/>
            <person name="Blaxter M."/>
            <person name="Arakawa K."/>
        </authorList>
    </citation>
    <scope>NUCLEOTIDE SEQUENCE [LARGE SCALE GENOMIC DNA]</scope>
    <source>
        <strain evidence="11">Z151</strain>
    </source>
</reference>
<dbReference type="SUPFAM" id="SSF53822">
    <property type="entry name" value="Periplasmic binding protein-like I"/>
    <property type="match status" value="1"/>
</dbReference>
<keyword evidence="11" id="KW-1185">Reference proteome</keyword>
<dbReference type="GO" id="GO:0007168">
    <property type="term" value="P:receptor guanylyl cyclase signaling pathway"/>
    <property type="evidence" value="ECO:0007669"/>
    <property type="project" value="TreeGrafter"/>
</dbReference>
<dbReference type="GO" id="GO:0000166">
    <property type="term" value="F:nucleotide binding"/>
    <property type="evidence" value="ECO:0007669"/>
    <property type="project" value="UniProtKB-KW"/>
</dbReference>
<comment type="subcellular location">
    <subcellularLocation>
        <location evidence="1">Membrane</location>
    </subcellularLocation>
</comment>
<dbReference type="Proteomes" id="UP000192578">
    <property type="component" value="Unassembled WGS sequence"/>
</dbReference>
<keyword evidence="2 7" id="KW-0812">Transmembrane</keyword>
<dbReference type="EMBL" id="MTYJ01000135">
    <property type="protein sequence ID" value="OQV12875.1"/>
    <property type="molecule type" value="Genomic_DNA"/>
</dbReference>
<keyword evidence="4 7" id="KW-1133">Transmembrane helix</keyword>